<dbReference type="Gene3D" id="3.30.2320.30">
    <property type="entry name" value="ATP synthase, E subunit, C-terminal"/>
    <property type="match status" value="1"/>
</dbReference>
<dbReference type="SUPFAM" id="SSF160527">
    <property type="entry name" value="V-type ATPase subunit E-like"/>
    <property type="match status" value="1"/>
</dbReference>
<dbReference type="GO" id="GO:0046961">
    <property type="term" value="F:proton-transporting ATPase activity, rotational mechanism"/>
    <property type="evidence" value="ECO:0007669"/>
    <property type="project" value="InterPro"/>
</dbReference>
<evidence type="ECO:0000256" key="5">
    <source>
        <dbReference type="SAM" id="Coils"/>
    </source>
</evidence>
<evidence type="ECO:0000256" key="1">
    <source>
        <dbReference type="ARBA" id="ARBA00005901"/>
    </source>
</evidence>
<gene>
    <name evidence="6" type="ORF">IAC95_00180</name>
</gene>
<reference evidence="6" key="2">
    <citation type="journal article" date="2021" name="PeerJ">
        <title>Extensive microbial diversity within the chicken gut microbiome revealed by metagenomics and culture.</title>
        <authorList>
            <person name="Gilroy R."/>
            <person name="Ravi A."/>
            <person name="Getino M."/>
            <person name="Pursley I."/>
            <person name="Horton D.L."/>
            <person name="Alikhan N.F."/>
            <person name="Baker D."/>
            <person name="Gharbi K."/>
            <person name="Hall N."/>
            <person name="Watson M."/>
            <person name="Adriaenssens E.M."/>
            <person name="Foster-Nyarko E."/>
            <person name="Jarju S."/>
            <person name="Secka A."/>
            <person name="Antonio M."/>
            <person name="Oren A."/>
            <person name="Chaudhuri R.R."/>
            <person name="La Ragione R."/>
            <person name="Hildebrand F."/>
            <person name="Pallen M.J."/>
        </authorList>
    </citation>
    <scope>NUCLEOTIDE SEQUENCE</scope>
    <source>
        <strain evidence="6">CHK121-14286</strain>
    </source>
</reference>
<evidence type="ECO:0000256" key="4">
    <source>
        <dbReference type="ARBA" id="ARBA00023065"/>
    </source>
</evidence>
<keyword evidence="3" id="KW-0813">Transport</keyword>
<dbReference type="Pfam" id="PF01991">
    <property type="entry name" value="vATP-synt_E"/>
    <property type="match status" value="1"/>
</dbReference>
<evidence type="ECO:0000256" key="3">
    <source>
        <dbReference type="ARBA" id="ARBA00022448"/>
    </source>
</evidence>
<name>A0A9D1J760_9BACT</name>
<evidence type="ECO:0000313" key="6">
    <source>
        <dbReference type="EMBL" id="HIR65299.1"/>
    </source>
</evidence>
<dbReference type="Proteomes" id="UP000824200">
    <property type="component" value="Unassembled WGS sequence"/>
</dbReference>
<evidence type="ECO:0000313" key="7">
    <source>
        <dbReference type="Proteomes" id="UP000824200"/>
    </source>
</evidence>
<proteinExistence type="inferred from homology"/>
<reference evidence="6" key="1">
    <citation type="submission" date="2020-10" db="EMBL/GenBank/DDBJ databases">
        <authorList>
            <person name="Gilroy R."/>
        </authorList>
    </citation>
    <scope>NUCLEOTIDE SEQUENCE</scope>
    <source>
        <strain evidence="6">CHK121-14286</strain>
    </source>
</reference>
<keyword evidence="4" id="KW-0406">Ion transport</keyword>
<accession>A0A9D1J760</accession>
<dbReference type="InterPro" id="IPR002842">
    <property type="entry name" value="ATPase_V1_Esu"/>
</dbReference>
<comment type="similarity">
    <text evidence="1">Belongs to the V-ATPase E subunit family.</text>
</comment>
<organism evidence="6 7">
    <name type="scientific">Candidatus Fimimonas gallinarum</name>
    <dbReference type="NCBI Taxonomy" id="2840821"/>
    <lineage>
        <taxon>Bacteria</taxon>
        <taxon>Pseudomonadati</taxon>
        <taxon>Myxococcota</taxon>
        <taxon>Myxococcia</taxon>
        <taxon>Myxococcales</taxon>
        <taxon>Cystobacterineae</taxon>
        <taxon>Myxococcaceae</taxon>
        <taxon>Myxococcaceae incertae sedis</taxon>
        <taxon>Candidatus Fimimonas</taxon>
    </lineage>
</organism>
<feature type="coiled-coil region" evidence="5">
    <location>
        <begin position="23"/>
        <end position="58"/>
    </location>
</feature>
<dbReference type="AlphaFoldDB" id="A0A9D1J760"/>
<keyword evidence="5" id="KW-0175">Coiled coil</keyword>
<sequence length="190" mass="21170">MNGKENIINKILADAEAKCTEILNVAKSQAEQVADSARQLSEREKQAVETRLEKLATERKGNYLATAQLEARKYRLGKKQELISRCYAMARQRLVDMSASQKAVFIGKLIENFAEEGEVVRISEKDRDVVTQKFLDGFGKKLTLGKKFIDADGGIVLEASGYDKDITLDKIVATSRESTEVKVAHVLFGE</sequence>
<comment type="caution">
    <text evidence="6">The sequence shown here is derived from an EMBL/GenBank/DDBJ whole genome shotgun (WGS) entry which is preliminary data.</text>
</comment>
<dbReference type="GO" id="GO:0033178">
    <property type="term" value="C:proton-transporting two-sector ATPase complex, catalytic domain"/>
    <property type="evidence" value="ECO:0007669"/>
    <property type="project" value="InterPro"/>
</dbReference>
<evidence type="ECO:0000256" key="2">
    <source>
        <dbReference type="ARBA" id="ARBA00020756"/>
    </source>
</evidence>
<dbReference type="InterPro" id="IPR038495">
    <property type="entry name" value="ATPase_E_C"/>
</dbReference>
<dbReference type="EMBL" id="DVHL01000002">
    <property type="protein sequence ID" value="HIR65299.1"/>
    <property type="molecule type" value="Genomic_DNA"/>
</dbReference>
<protein>
    <recommendedName>
        <fullName evidence="2">V-type ATP synthase subunit E</fullName>
    </recommendedName>
</protein>
<dbReference type="Gene3D" id="1.20.5.620">
    <property type="entry name" value="F1F0 ATP synthase subunit B, membrane domain"/>
    <property type="match status" value="1"/>
</dbReference>